<comment type="caution">
    <text evidence="2">The sequence shown here is derived from an EMBL/GenBank/DDBJ whole genome shotgun (WGS) entry which is preliminary data.</text>
</comment>
<dbReference type="AlphaFoldDB" id="A0AAD9GUV7"/>
<evidence type="ECO:0000313" key="2">
    <source>
        <dbReference type="EMBL" id="KAK1944506.1"/>
    </source>
</evidence>
<accession>A0AAD9GUV7</accession>
<evidence type="ECO:0000256" key="1">
    <source>
        <dbReference type="SAM" id="MobiDB-lite"/>
    </source>
</evidence>
<protein>
    <submittedName>
        <fullName evidence="2">Uncharacterized protein</fullName>
    </submittedName>
</protein>
<name>A0AAD9GUV7_9STRA</name>
<gene>
    <name evidence="2" type="ORF">P3T76_004418</name>
</gene>
<keyword evidence="3" id="KW-1185">Reference proteome</keyword>
<dbReference type="EMBL" id="JASMQC010000006">
    <property type="protein sequence ID" value="KAK1944506.1"/>
    <property type="molecule type" value="Genomic_DNA"/>
</dbReference>
<dbReference type="Proteomes" id="UP001259832">
    <property type="component" value="Unassembled WGS sequence"/>
</dbReference>
<reference evidence="2" key="1">
    <citation type="submission" date="2023-08" db="EMBL/GenBank/DDBJ databases">
        <title>Reference Genome Resource for the Citrus Pathogen Phytophthora citrophthora.</title>
        <authorList>
            <person name="Moller H."/>
            <person name="Coetzee B."/>
            <person name="Rose L.J."/>
            <person name="Van Niekerk J.M."/>
        </authorList>
    </citation>
    <scope>NUCLEOTIDE SEQUENCE</scope>
    <source>
        <strain evidence="2">STE-U-9442</strain>
    </source>
</reference>
<feature type="compositionally biased region" description="Basic and acidic residues" evidence="1">
    <location>
        <begin position="7"/>
        <end position="22"/>
    </location>
</feature>
<sequence length="80" mass="9350">MAVLGEELTHAMEPRKSVEKRRDSHRMRLKRVGFEKVVCSSVSRYMYTKRSVTTAALQQYRMKPDEKNAMEVADSSRKEL</sequence>
<organism evidence="2 3">
    <name type="scientific">Phytophthora citrophthora</name>
    <dbReference type="NCBI Taxonomy" id="4793"/>
    <lineage>
        <taxon>Eukaryota</taxon>
        <taxon>Sar</taxon>
        <taxon>Stramenopiles</taxon>
        <taxon>Oomycota</taxon>
        <taxon>Peronosporomycetes</taxon>
        <taxon>Peronosporales</taxon>
        <taxon>Peronosporaceae</taxon>
        <taxon>Phytophthora</taxon>
    </lineage>
</organism>
<evidence type="ECO:0000313" key="3">
    <source>
        <dbReference type="Proteomes" id="UP001259832"/>
    </source>
</evidence>
<feature type="region of interest" description="Disordered" evidence="1">
    <location>
        <begin position="1"/>
        <end position="24"/>
    </location>
</feature>
<proteinExistence type="predicted"/>